<reference evidence="3 4" key="1">
    <citation type="submission" date="2017-11" db="EMBL/GenBank/DDBJ databases">
        <authorList>
            <person name="Duchaud E."/>
        </authorList>
    </citation>
    <scope>NUCLEOTIDE SEQUENCE [LARGE SCALE GENOMIC DNA]</scope>
    <source>
        <strain evidence="3 4">TNO010</strain>
    </source>
</reference>
<evidence type="ECO:0000313" key="4">
    <source>
        <dbReference type="Proteomes" id="UP000490060"/>
    </source>
</evidence>
<dbReference type="GO" id="GO:0003677">
    <property type="term" value="F:DNA binding"/>
    <property type="evidence" value="ECO:0007669"/>
    <property type="project" value="InterPro"/>
</dbReference>
<sequence>MTKILQKRDTFKDTLQKKQWSKYVSKGIALSLMHYNPTSKLFKSYKNSSYCAEILLTNDVGRIGTTYCKNRWCWTCNRIKTARLINAYLPQLETLKNSVFVTLTLPTVKGADLKGRILQMEKTWRLIYKKTKEAKYKRDYTVFRGIRKAECTIRPNGYYHYHFHLIMDNWAQGEWLIGEWLKYNKDADFKAQDIRLANEFSFKELFKYAFKSEVKCSDNTNAKRYDIVFNALRGKRTYQAFGGIKAIEEDFKDDDLKNGIILEGMSNRVFKWIEDDWYDKVTGEGIVGLPIPEKVKNMISYPISVDKIEKKEVAENIKLDKIVDCLVKDKDLVEKAFGAPGVKVKKWNYKKGQLNHKQLELFKE</sequence>
<protein>
    <submittedName>
        <fullName evidence="3">Uncharacterized protein</fullName>
    </submittedName>
</protein>
<evidence type="ECO:0000313" key="3">
    <source>
        <dbReference type="EMBL" id="SOS58027.1"/>
    </source>
</evidence>
<gene>
    <name evidence="3" type="ORF">TNO010_10002</name>
</gene>
<name>A0A2I2LCX0_9FLAO</name>
<organism evidence="3 4">
    <name type="scientific">Tenacibaculum finnmarkense genomovar ulcerans</name>
    <dbReference type="NCBI Taxonomy" id="2781388"/>
    <lineage>
        <taxon>Bacteria</taxon>
        <taxon>Pseudomonadati</taxon>
        <taxon>Bacteroidota</taxon>
        <taxon>Flavobacteriia</taxon>
        <taxon>Flavobacteriales</taxon>
        <taxon>Flavobacteriaceae</taxon>
        <taxon>Tenacibaculum</taxon>
        <taxon>Tenacibaculum finnmarkense</taxon>
    </lineage>
</organism>
<dbReference type="InterPro" id="IPR000989">
    <property type="entry name" value="Rep"/>
</dbReference>
<dbReference type="GO" id="GO:0006260">
    <property type="term" value="P:DNA replication"/>
    <property type="evidence" value="ECO:0007669"/>
    <property type="project" value="UniProtKB-KW"/>
</dbReference>
<dbReference type="Pfam" id="PF01446">
    <property type="entry name" value="Rep_1"/>
    <property type="match status" value="1"/>
</dbReference>
<proteinExistence type="inferred from homology"/>
<evidence type="ECO:0000256" key="2">
    <source>
        <dbReference type="ARBA" id="ARBA00022705"/>
    </source>
</evidence>
<keyword evidence="2" id="KW-0235">DNA replication</keyword>
<dbReference type="EMBL" id="OENE01000001">
    <property type="protein sequence ID" value="SOS58027.1"/>
    <property type="molecule type" value="Genomic_DNA"/>
</dbReference>
<dbReference type="AlphaFoldDB" id="A0A2I2LCX0"/>
<accession>A0A2I2LCX0</accession>
<dbReference type="RefSeq" id="WP_172504680.1">
    <property type="nucleotide sequence ID" value="NZ_OENE01000001.1"/>
</dbReference>
<comment type="similarity">
    <text evidence="1">Belongs to the Gram-positive plasmids replication protein type 1 family.</text>
</comment>
<evidence type="ECO:0000256" key="1">
    <source>
        <dbReference type="ARBA" id="ARBA00008909"/>
    </source>
</evidence>
<dbReference type="Proteomes" id="UP000490060">
    <property type="component" value="Unassembled WGS sequence"/>
</dbReference>